<name>A0A2R8BZ80_9RHOB</name>
<dbReference type="EMBL" id="ONZF01000009">
    <property type="protein sequence ID" value="SPJ25481.1"/>
    <property type="molecule type" value="Genomic_DNA"/>
</dbReference>
<dbReference type="AlphaFoldDB" id="A0A2R8BZ80"/>
<gene>
    <name evidence="1" type="ORF">PAA8504_03332</name>
</gene>
<organism evidence="1 2">
    <name type="scientific">Palleronia abyssalis</name>
    <dbReference type="NCBI Taxonomy" id="1501240"/>
    <lineage>
        <taxon>Bacteria</taxon>
        <taxon>Pseudomonadati</taxon>
        <taxon>Pseudomonadota</taxon>
        <taxon>Alphaproteobacteria</taxon>
        <taxon>Rhodobacterales</taxon>
        <taxon>Roseobacteraceae</taxon>
        <taxon>Palleronia</taxon>
    </lineage>
</organism>
<reference evidence="1 2" key="1">
    <citation type="submission" date="2018-03" db="EMBL/GenBank/DDBJ databases">
        <authorList>
            <person name="Keele B.F."/>
        </authorList>
    </citation>
    <scope>NUCLEOTIDE SEQUENCE [LARGE SCALE GENOMIC DNA]</scope>
    <source>
        <strain evidence="1 2">CECT 8504</strain>
    </source>
</reference>
<evidence type="ECO:0000313" key="2">
    <source>
        <dbReference type="Proteomes" id="UP000244912"/>
    </source>
</evidence>
<dbReference type="Proteomes" id="UP000244912">
    <property type="component" value="Unassembled WGS sequence"/>
</dbReference>
<proteinExistence type="predicted"/>
<evidence type="ECO:0000313" key="1">
    <source>
        <dbReference type="EMBL" id="SPJ25481.1"/>
    </source>
</evidence>
<keyword evidence="2" id="KW-1185">Reference proteome</keyword>
<dbReference type="RefSeq" id="WP_181375833.1">
    <property type="nucleotide sequence ID" value="NZ_ONZF01000009.1"/>
</dbReference>
<protein>
    <submittedName>
        <fullName evidence="1">Uncharacterized protein</fullName>
    </submittedName>
</protein>
<accession>A0A2R8BZ80</accession>
<sequence length="75" mass="8017">MMPHWNDVEDLVRDILRAFESAKAAGEEDEAAITRAAALLAVHRDDLAAPDVSYGLAVIVLRSAAAVLAPGEPRH</sequence>